<dbReference type="Gene3D" id="2.120.10.80">
    <property type="entry name" value="Kelch-type beta propeller"/>
    <property type="match status" value="3"/>
</dbReference>
<gene>
    <name evidence="7" type="ORF">AMSG_04716</name>
</gene>
<keyword evidence="8" id="KW-1185">Reference proteome</keyword>
<dbReference type="Pfam" id="PF07699">
    <property type="entry name" value="Ephrin_rec_like"/>
    <property type="match status" value="1"/>
</dbReference>
<feature type="compositionally biased region" description="Acidic residues" evidence="3">
    <location>
        <begin position="1962"/>
        <end position="1971"/>
    </location>
</feature>
<feature type="region of interest" description="Disordered" evidence="3">
    <location>
        <begin position="2704"/>
        <end position="2746"/>
    </location>
</feature>
<feature type="compositionally biased region" description="Low complexity" evidence="3">
    <location>
        <begin position="2457"/>
        <end position="2468"/>
    </location>
</feature>
<reference evidence="7 8" key="1">
    <citation type="submission" date="2010-05" db="EMBL/GenBank/DDBJ databases">
        <title>The Genome Sequence of Thecamonas trahens ATCC 50062.</title>
        <authorList>
            <consortium name="The Broad Institute Genome Sequencing Platform"/>
            <person name="Russ C."/>
            <person name="Cuomo C."/>
            <person name="Shea T."/>
            <person name="Young S.K."/>
            <person name="Zeng Q."/>
            <person name="Koehrsen M."/>
            <person name="Haas B."/>
            <person name="Borodovsky M."/>
            <person name="Guigo R."/>
            <person name="Alvarado L."/>
            <person name="Berlin A."/>
            <person name="Bochicchio J."/>
            <person name="Borenstein D."/>
            <person name="Chapman S."/>
            <person name="Chen Z."/>
            <person name="Freedman E."/>
            <person name="Gellesch M."/>
            <person name="Goldberg J."/>
            <person name="Griggs A."/>
            <person name="Gujja S."/>
            <person name="Heilman E."/>
            <person name="Heiman D."/>
            <person name="Hepburn T."/>
            <person name="Howarth C."/>
            <person name="Jen D."/>
            <person name="Larson L."/>
            <person name="Mehta T."/>
            <person name="Park D."/>
            <person name="Pearson M."/>
            <person name="Roberts A."/>
            <person name="Saif S."/>
            <person name="Shenoy N."/>
            <person name="Sisk P."/>
            <person name="Stolte C."/>
            <person name="Sykes S."/>
            <person name="Thomson T."/>
            <person name="Walk T."/>
            <person name="White J."/>
            <person name="Yandava C."/>
            <person name="Burger G."/>
            <person name="Gray M.W."/>
            <person name="Holland P.W.H."/>
            <person name="King N."/>
            <person name="Lang F.B.F."/>
            <person name="Roger A.J."/>
            <person name="Ruiz-Trillo I."/>
            <person name="Lander E."/>
            <person name="Nusbaum C."/>
        </authorList>
    </citation>
    <scope>NUCLEOTIDE SEQUENCE [LARGE SCALE GENOMIC DNA]</scope>
    <source>
        <strain evidence="7 8">ATCC 50062</strain>
    </source>
</reference>
<feature type="chain" id="PRO_5005537324" evidence="5">
    <location>
        <begin position="23"/>
        <end position="2895"/>
    </location>
</feature>
<dbReference type="Pfam" id="PF12796">
    <property type="entry name" value="Ank_2"/>
    <property type="match status" value="1"/>
</dbReference>
<keyword evidence="4" id="KW-0472">Membrane</keyword>
<feature type="transmembrane region" description="Helical" evidence="4">
    <location>
        <begin position="2122"/>
        <end position="2145"/>
    </location>
</feature>
<dbReference type="InterPro" id="IPR015915">
    <property type="entry name" value="Kelch-typ_b-propeller"/>
</dbReference>
<feature type="compositionally biased region" description="Polar residues" evidence="3">
    <location>
        <begin position="2477"/>
        <end position="2487"/>
    </location>
</feature>
<dbReference type="Gene3D" id="2.10.50.10">
    <property type="entry name" value="Tumor Necrosis Factor Receptor, subunit A, domain 2"/>
    <property type="match status" value="2"/>
</dbReference>
<evidence type="ECO:0000259" key="6">
    <source>
        <dbReference type="SMART" id="SM00423"/>
    </source>
</evidence>
<organism evidence="7 8">
    <name type="scientific">Thecamonas trahens ATCC 50062</name>
    <dbReference type="NCBI Taxonomy" id="461836"/>
    <lineage>
        <taxon>Eukaryota</taxon>
        <taxon>Apusozoa</taxon>
        <taxon>Apusomonadida</taxon>
        <taxon>Apusomonadidae</taxon>
        <taxon>Thecamonas</taxon>
    </lineage>
</organism>
<keyword evidence="5" id="KW-0732">Signal</keyword>
<dbReference type="SUPFAM" id="SSF117281">
    <property type="entry name" value="Kelch motif"/>
    <property type="match status" value="2"/>
</dbReference>
<keyword evidence="4" id="KW-0812">Transmembrane</keyword>
<feature type="transmembrane region" description="Helical" evidence="4">
    <location>
        <begin position="1812"/>
        <end position="1830"/>
    </location>
</feature>
<feature type="compositionally biased region" description="Low complexity" evidence="3">
    <location>
        <begin position="2707"/>
        <end position="2727"/>
    </location>
</feature>
<feature type="domain" description="PSI" evidence="6">
    <location>
        <begin position="591"/>
        <end position="636"/>
    </location>
</feature>
<dbReference type="PANTHER" id="PTHR11319">
    <property type="entry name" value="G PROTEIN-COUPLED RECEPTOR-RELATED"/>
    <property type="match status" value="1"/>
</dbReference>
<dbReference type="InterPro" id="IPR001607">
    <property type="entry name" value="Znf_UBP"/>
</dbReference>
<dbReference type="InterPro" id="IPR009030">
    <property type="entry name" value="Growth_fac_rcpt_cys_sf"/>
</dbReference>
<protein>
    <submittedName>
        <fullName evidence="7">Osteoclast stimulating factor 1</fullName>
    </submittedName>
</protein>
<dbReference type="InterPro" id="IPR011043">
    <property type="entry name" value="Gal_Oxase/kelch_b-propeller"/>
</dbReference>
<feature type="signal peptide" evidence="5">
    <location>
        <begin position="1"/>
        <end position="22"/>
    </location>
</feature>
<evidence type="ECO:0000256" key="1">
    <source>
        <dbReference type="ARBA" id="ARBA00023180"/>
    </source>
</evidence>
<accession>A0A0L0D9B6</accession>
<dbReference type="PROSITE" id="PS50088">
    <property type="entry name" value="ANK_REPEAT"/>
    <property type="match status" value="2"/>
</dbReference>
<dbReference type="eggNOG" id="KOG4412">
    <property type="taxonomic scope" value="Eukaryota"/>
</dbReference>
<feature type="compositionally biased region" description="Basic residues" evidence="3">
    <location>
        <begin position="2409"/>
        <end position="2421"/>
    </location>
</feature>
<feature type="compositionally biased region" description="Low complexity" evidence="3">
    <location>
        <begin position="2371"/>
        <end position="2387"/>
    </location>
</feature>
<sequence length="2895" mass="306608">MLALWWLTVAIVAVVFVGGLVADGGVAADSPPNGPELFKDSIFVADAFSSISPLYSQPIPSRNPIMASDVSDGPGPSSSTEFYLDCSDSIVSFSLEVPYLTEVMRIEVIQENGGGPPVPPGLEPVGWTAHFAWDEPATFDNSGFSHSNTTSGWSETIVIPAPRAGRLFGMITIVDNYVTGGSGPYSCPGFDPSSYGFHPPGGEKAVQFAVTADLASCQFDGTSQTYSPYTDAGLSFDKIGSSDGCSEGMTRLVFGASATIAPSTAFTDPSESRTYAGVGSLSPPVGSMTYAYFVVTGAHARVDVDISGVSSATFGVDVWVRRDALAVPPSVFSGSTMTGAQDGLYVQHHPTSGPSVLTLFAPVPGVYFVGLHRTSLADFTLLVTSTPVADAIAPYKTGDGLVYIGFPDFPSLPASGSNLVVPSKQHGLLSGRRYPIQLAHATNGSSSFAVALFAFTVPAGAKAFDVEISASHPYDVVLRHGGPPVFSNSGVVQPDAMVVVSGVTDSFNSTTRLTKGIYYLAVIPAPGSPTDATFTGSIQVGWDLYCDSNCDGHGYCDIFGSTGTCSCWTEGDPSSGYFNQDRTGPHCKLAVCGRHGTCTGCVADPACTWCLSRGACLLGAVDAATGFNVAHSNSCPAQGGFAGVLASRLVTQPEVAEAKGDSRYGSCPAPYVHQTMATYLAGLPSTPPPPTLPPPPPFVTNFAQQRSGLGEWLDAGEYSETCGSVAYFYGPIPRAFAATYFDSNKFNTSFALCEFYSYNLATQAWSDLTSVMGDGETTGPGCRAHASLVCFPDDNQLVVIGGVVPNENIFGEYIRHRTDMWSLNLVSMTWTQIFPNCYDPHFTLRSRSATPKFVSTLPALCASSGLPLDWLSDERFGGIYPGTAAVRASDPVLRSKGILVAAAWSHVLSIADPLPTNLFDAVADVYFFNLTASPPVWQRLSFGSGTCPPTLGGSVVYSAPTASLVFDGGYFLGEVASISVSTTRGMTCVVAFSRSLTTGLVETTSRMPIETSAPQMHKLHTAGVALKDGRVLFAGGIGVGQYLNVMYRSSHMSAAGAHTSRTSYGLDVIFSPHDMSFSYLPERPAAMRWRAGAVLIRFPDGNVLELGGAVVSSASAVTGDDAPAMVFQLSHNAAVVAAAPNRATRAVGATLRHVPARGSVVLFGGVPKRVDPFDIGRLVAVDSDTSTKLSQVYEFDLASQSWALLATTGRDPTTLWLLGGSCIIDSTVYMFGGITIDNGLVAASDELWTLELNTGVWTRQTTFGTPPPALFGTGAVCTPDGSKMYVVSGLSDLRLLGSDDLIMLPTQIFSLDVGSMTWSVVPAPPVNFPFGLRPFIVPEAVAVATGRGNGELIGVVGPGLITSPTFFGIYGMVFLYNPSDGTWVEATPEENGKNRELPLWFLGSVSNARSDGTVLMFGGEAFEDQVVNSVLQLSLHDWSVRAVAHVPNTGTGSAVAAIEEASVAAHGDAYYFGGQQASDFDTPARVSGVLRRFDIGAAMAVEASSAMSGTFNVKNSLVLEGHGPGLEFNDLVCAYGDLRGDPATFVAPNRVLCNLPKAAVGQAMVRLLVGGTGLQSLSTGVSFTKLGCPPGTAGTQISVPCIPCGLGVYTDTYGEATCKLCPDTQYTPSVGSTTCASCSGGQYLAVDDGLARQCKPCPPGHYWPNATDEFAPSAVECTACAIDAYATEEGSTGCSKCPANSKIGTSGGDSADKCKCNDGFWGNLADGPCNECPQGGIATCEFLNNEVPVPNAGYWRDPENAGLVLECTPKSACPGGAASACATGYTGRACSRCTEGYYPLEDECEKCPDNTMAPMIIGGVALLIVIILFYKVAGKSTGKSSFTSISIAVNYFQTVALFSAYELNWPGAIVTIIKWFSIFNLSLDAASPECAVSVSYKTKWLISMSVPLVVGFVYGCYVLVRCMWSSLLSCCKEAPVEAAGAASSRASRYSSGLDTGKGKVEMDEEQEEGSDGVELLQRSGSAAGEAPRESKAVVAASCAACKVLSRSEIWSMANQMLHAYLMFLSFYYATMASKALELFACKKQTDGTYTLIAYPSMQCYSSAWWEVFPYALVAGFVFVAGLYALFAVILVKVFRPAFLSEEETLYERYLARFGFLTSRYALVWYGWELVVIGRKVALIAATLFFPQLPTLQGLTGMFIVFASVLTHVYARPFRNRRENRLEFVVLCVEYFLLFVGLVHSDQMDSASSTTLAVIGVTAIALSAALILVTVGMEVRLYYYSRRYREAAAEHPELSQRAEFVLTEEAYFELMSWVKNDGDEDECTELANVLEGMYFKTRALRKQHKVDVFVDEVQKTVSVYRETAPADDVEVLDGLIERITRRAIVKDQRTMKEKLLARPSNKVQPMQKLDGESSSVSAGPSSSPAAPGDGETTKLKSQPGSRVRSDSKSSRARTKTSRRRSSGARPRGEEPGRSASATRMDKKRPLLATQGSDPEVMGAASGAAARSSATRMEKRRSVSTSLTQTQPNLAFVRDAGLNSSQPQAAGSLKKRRRSSSRRRSHANIVRADCISMSLDEATAAEPQTDRPTNCTYLNVAQAKVCMVCQSKYTPKACKHDYQHTSPLDEEWMTAACAGCGVQAPLPQAEETVDAGVAAAEAAEAADAPNAAWVCLVCYQVVCAECRGAHADATDHFLYMARDDGSLFCTACDDAIEDADGTFWFVLGLRRQRVDDAVDRALEMPELVLEPEAPAAGSDDASGAGRATAASKAVESVEDAGPGAGAGAGAGTDADSAAYPDAAAAIFDSGWTEVHTAAKLGDYGKTKQALDVNPEAIHGIHEPDGWTPLYFAAHGGFPDVAKLLIDAGSSVNYQCLRYGWTPLHAAAQGGCVEVAEMLVAAGSDVELKNNSGVTAIELCEDAEMKVHLQAFVESVQSAGEA</sequence>
<dbReference type="Proteomes" id="UP000054408">
    <property type="component" value="Unassembled WGS sequence"/>
</dbReference>
<dbReference type="Gene3D" id="3.30.40.10">
    <property type="entry name" value="Zinc/RING finger domain, C3HC4 (zinc finger)"/>
    <property type="match status" value="1"/>
</dbReference>
<dbReference type="Gene3D" id="1.25.40.20">
    <property type="entry name" value="Ankyrin repeat-containing domain"/>
    <property type="match status" value="1"/>
</dbReference>
<dbReference type="RefSeq" id="XP_013758387.1">
    <property type="nucleotide sequence ID" value="XM_013902933.1"/>
</dbReference>
<dbReference type="InterPro" id="IPR002110">
    <property type="entry name" value="Ankyrin_rpt"/>
</dbReference>
<dbReference type="PANTHER" id="PTHR11319:SF35">
    <property type="entry name" value="OUTER MEMBRANE PROTEIN PMPC-RELATED"/>
    <property type="match status" value="1"/>
</dbReference>
<feature type="transmembrane region" description="Helical" evidence="4">
    <location>
        <begin position="2211"/>
        <end position="2234"/>
    </location>
</feature>
<dbReference type="Pfam" id="PF02148">
    <property type="entry name" value="zf-UBP"/>
    <property type="match status" value="1"/>
</dbReference>
<dbReference type="GeneID" id="25564249"/>
<dbReference type="SMART" id="SM01411">
    <property type="entry name" value="Ephrin_rec_like"/>
    <property type="match status" value="3"/>
</dbReference>
<keyword evidence="2" id="KW-0040">ANK repeat</keyword>
<feature type="region of interest" description="Disordered" evidence="3">
    <location>
        <begin position="1948"/>
        <end position="1973"/>
    </location>
</feature>
<feature type="transmembrane region" description="Helical" evidence="4">
    <location>
        <begin position="2012"/>
        <end position="2029"/>
    </location>
</feature>
<dbReference type="InterPro" id="IPR016201">
    <property type="entry name" value="PSI"/>
</dbReference>
<feature type="compositionally biased region" description="Basic residues" evidence="3">
    <location>
        <begin position="2507"/>
        <end position="2520"/>
    </location>
</feature>
<evidence type="ECO:0000256" key="5">
    <source>
        <dbReference type="SAM" id="SignalP"/>
    </source>
</evidence>
<evidence type="ECO:0000256" key="2">
    <source>
        <dbReference type="PROSITE-ProRule" id="PRU00023"/>
    </source>
</evidence>
<dbReference type="SUPFAM" id="SSF57184">
    <property type="entry name" value="Growth factor receptor domain"/>
    <property type="match status" value="1"/>
</dbReference>
<dbReference type="OrthoDB" id="430904at2759"/>
<evidence type="ECO:0000256" key="4">
    <source>
        <dbReference type="SAM" id="Phobius"/>
    </source>
</evidence>
<feature type="transmembrane region" description="Helical" evidence="4">
    <location>
        <begin position="2181"/>
        <end position="2199"/>
    </location>
</feature>
<dbReference type="InterPro" id="IPR036770">
    <property type="entry name" value="Ankyrin_rpt-contain_sf"/>
</dbReference>
<dbReference type="InterPro" id="IPR011641">
    <property type="entry name" value="Tyr-kin_ephrin_A/B_rcpt-like"/>
</dbReference>
<feature type="transmembrane region" description="Helical" evidence="4">
    <location>
        <begin position="1842"/>
        <end position="1861"/>
    </location>
</feature>
<keyword evidence="1" id="KW-0325">Glycoprotein</keyword>
<keyword evidence="4" id="KW-1133">Transmembrane helix</keyword>
<feature type="repeat" description="ANK" evidence="2">
    <location>
        <begin position="2832"/>
        <end position="2864"/>
    </location>
</feature>
<dbReference type="PROSITE" id="PS50297">
    <property type="entry name" value="ANK_REP_REGION"/>
    <property type="match status" value="2"/>
</dbReference>
<proteinExistence type="predicted"/>
<dbReference type="EMBL" id="GL349452">
    <property type="protein sequence ID" value="KNC48972.1"/>
    <property type="molecule type" value="Genomic_DNA"/>
</dbReference>
<feature type="transmembrane region" description="Helical" evidence="4">
    <location>
        <begin position="1900"/>
        <end position="1920"/>
    </location>
</feature>
<dbReference type="SMART" id="SM00248">
    <property type="entry name" value="ANK"/>
    <property type="match status" value="2"/>
</dbReference>
<evidence type="ECO:0000313" key="7">
    <source>
        <dbReference type="EMBL" id="KNC48972.1"/>
    </source>
</evidence>
<name>A0A0L0D9B6_THETB</name>
<feature type="transmembrane region" description="Helical" evidence="4">
    <location>
        <begin position="2151"/>
        <end position="2169"/>
    </location>
</feature>
<feature type="repeat" description="ANK" evidence="2">
    <location>
        <begin position="2798"/>
        <end position="2830"/>
    </location>
</feature>
<feature type="transmembrane region" description="Helical" evidence="4">
    <location>
        <begin position="2067"/>
        <end position="2091"/>
    </location>
</feature>
<dbReference type="InterPro" id="IPR013083">
    <property type="entry name" value="Znf_RING/FYVE/PHD"/>
</dbReference>
<evidence type="ECO:0000256" key="3">
    <source>
        <dbReference type="SAM" id="MobiDB-lite"/>
    </source>
</evidence>
<dbReference type="SUPFAM" id="SSF48403">
    <property type="entry name" value="Ankyrin repeat"/>
    <property type="match status" value="1"/>
</dbReference>
<dbReference type="SMART" id="SM00423">
    <property type="entry name" value="PSI"/>
    <property type="match status" value="1"/>
</dbReference>
<evidence type="ECO:0000313" key="8">
    <source>
        <dbReference type="Proteomes" id="UP000054408"/>
    </source>
</evidence>
<dbReference type="SUPFAM" id="SSF50965">
    <property type="entry name" value="Galactose oxidase, central domain"/>
    <property type="match status" value="1"/>
</dbReference>
<dbReference type="GO" id="GO:0008270">
    <property type="term" value="F:zinc ion binding"/>
    <property type="evidence" value="ECO:0007669"/>
    <property type="project" value="InterPro"/>
</dbReference>
<feature type="region of interest" description="Disordered" evidence="3">
    <location>
        <begin position="2354"/>
        <end position="2521"/>
    </location>
</feature>
<dbReference type="SUPFAM" id="SSF57850">
    <property type="entry name" value="RING/U-box"/>
    <property type="match status" value="1"/>
</dbReference>
<dbReference type="Pfam" id="PF24681">
    <property type="entry name" value="Kelch_KLHDC2_KLHL20_DRC7"/>
    <property type="match status" value="1"/>
</dbReference>